<dbReference type="CDD" id="cd03254">
    <property type="entry name" value="ABCC_Glucan_exporter_like"/>
    <property type="match status" value="1"/>
</dbReference>
<dbReference type="PANTHER" id="PTHR43394:SF1">
    <property type="entry name" value="ATP-BINDING CASSETTE SUB-FAMILY B MEMBER 10, MITOCHONDRIAL"/>
    <property type="match status" value="1"/>
</dbReference>
<feature type="transmembrane region" description="Helical" evidence="7">
    <location>
        <begin position="212"/>
        <end position="230"/>
    </location>
</feature>
<sequence length="631" mass="71444">MGMGEYRTARELHHRGRPERSENADRFYYKEEQIFEKPFDWNQLRRLGGYVLPYTRQVLLAGLAMLAATVTRLAVPWLIAQTIDAALEEEVRFTVWTRWLEPFGRTERLALLVGAMVAVHLVNWLANYARIRLTNWVGQRALYDLRTRIFTHVQSLSLRFFDTRPAGSILVRITNDVNSLQDLFTNGIISVLQDLLTLVGIIAIMMSMHLQLSLVVFLFLPLMIVVTGRLRTQVRHGWQLVRIKRSRLTAHLAEAIQGVRVTQTFCQEEPNKDFFSDMNADNRYTWLAVQRRNAWFNPIVEIMAALATAAVYWYGTRVLQSGAITVGVLVAFATYVGQFWEPINRLTQMYGNILVAMASSERIFEYLDTKPTVPEKPDARPLPPIRGAVELDNVVFAYEEGRTALSGVSLKVEPGETVALVGHTGAGKTSIINLLSRFYDVNEGAVRIDGIDVRDVTLESLRRQIGIVLQETFIFSGTIMDNIRFGRLDATDEEVIAAAKAVRAHDFIMRLPQGYQTEVRERGSRLSMGERQLLSFARALLADPRILVLDEATASIDTQTEVLIQEALARLLKGRTSFVIAHRLSTIRNADKIVVLDHGKIVEMGTHDSLMARRGVYYGLIQAQFKFFEAG</sequence>
<dbReference type="EMBL" id="JAGGLG010000005">
    <property type="protein sequence ID" value="MBP2017520.1"/>
    <property type="molecule type" value="Genomic_DNA"/>
</dbReference>
<dbReference type="InterPro" id="IPR003439">
    <property type="entry name" value="ABC_transporter-like_ATP-bd"/>
</dbReference>
<evidence type="ECO:0000256" key="5">
    <source>
        <dbReference type="ARBA" id="ARBA00022989"/>
    </source>
</evidence>
<feature type="transmembrane region" description="Helical" evidence="7">
    <location>
        <begin position="321"/>
        <end position="340"/>
    </location>
</feature>
<organism evidence="10 11">
    <name type="scientific">Symbiobacterium terraclitae</name>
    <dbReference type="NCBI Taxonomy" id="557451"/>
    <lineage>
        <taxon>Bacteria</taxon>
        <taxon>Bacillati</taxon>
        <taxon>Bacillota</taxon>
        <taxon>Clostridia</taxon>
        <taxon>Eubacteriales</taxon>
        <taxon>Symbiobacteriaceae</taxon>
        <taxon>Symbiobacterium</taxon>
    </lineage>
</organism>
<dbReference type="PROSITE" id="PS50893">
    <property type="entry name" value="ABC_TRANSPORTER_2"/>
    <property type="match status" value="1"/>
</dbReference>
<gene>
    <name evidence="10" type="ORF">J2Z79_000903</name>
</gene>
<protein>
    <submittedName>
        <fullName evidence="10">ATP-binding cassette subfamily B protein</fullName>
    </submittedName>
</protein>
<evidence type="ECO:0000256" key="4">
    <source>
        <dbReference type="ARBA" id="ARBA00022840"/>
    </source>
</evidence>
<dbReference type="InterPro" id="IPR011527">
    <property type="entry name" value="ABC1_TM_dom"/>
</dbReference>
<dbReference type="Pfam" id="PF00664">
    <property type="entry name" value="ABC_membrane"/>
    <property type="match status" value="1"/>
</dbReference>
<keyword evidence="6 7" id="KW-0472">Membrane</keyword>
<dbReference type="SMART" id="SM00382">
    <property type="entry name" value="AAA"/>
    <property type="match status" value="1"/>
</dbReference>
<dbReference type="GO" id="GO:0005524">
    <property type="term" value="F:ATP binding"/>
    <property type="evidence" value="ECO:0007669"/>
    <property type="project" value="UniProtKB-KW"/>
</dbReference>
<evidence type="ECO:0000256" key="1">
    <source>
        <dbReference type="ARBA" id="ARBA00004651"/>
    </source>
</evidence>
<evidence type="ECO:0000259" key="9">
    <source>
        <dbReference type="PROSITE" id="PS50929"/>
    </source>
</evidence>
<reference evidence="10 11" key="1">
    <citation type="submission" date="2021-03" db="EMBL/GenBank/DDBJ databases">
        <title>Genomic Encyclopedia of Type Strains, Phase IV (KMG-IV): sequencing the most valuable type-strain genomes for metagenomic binning, comparative biology and taxonomic classification.</title>
        <authorList>
            <person name="Goeker M."/>
        </authorList>
    </citation>
    <scope>NUCLEOTIDE SEQUENCE [LARGE SCALE GENOMIC DNA]</scope>
    <source>
        <strain evidence="10 11">DSM 27138</strain>
    </source>
</reference>
<feature type="transmembrane region" description="Helical" evidence="7">
    <location>
        <begin position="183"/>
        <end position="206"/>
    </location>
</feature>
<feature type="transmembrane region" description="Helical" evidence="7">
    <location>
        <begin position="294"/>
        <end position="315"/>
    </location>
</feature>
<dbReference type="PANTHER" id="PTHR43394">
    <property type="entry name" value="ATP-DEPENDENT PERMEASE MDL1, MITOCHONDRIAL"/>
    <property type="match status" value="1"/>
</dbReference>
<evidence type="ECO:0000313" key="10">
    <source>
        <dbReference type="EMBL" id="MBP2017520.1"/>
    </source>
</evidence>
<dbReference type="Pfam" id="PF00005">
    <property type="entry name" value="ABC_tran"/>
    <property type="match status" value="1"/>
</dbReference>
<name>A0ABS4JRD5_9FIRM</name>
<dbReference type="Proteomes" id="UP001519289">
    <property type="component" value="Unassembled WGS sequence"/>
</dbReference>
<keyword evidence="5 7" id="KW-1133">Transmembrane helix</keyword>
<evidence type="ECO:0000256" key="3">
    <source>
        <dbReference type="ARBA" id="ARBA00022741"/>
    </source>
</evidence>
<dbReference type="SUPFAM" id="SSF90123">
    <property type="entry name" value="ABC transporter transmembrane region"/>
    <property type="match status" value="1"/>
</dbReference>
<dbReference type="InterPro" id="IPR039421">
    <property type="entry name" value="Type_1_exporter"/>
</dbReference>
<keyword evidence="2 7" id="KW-0812">Transmembrane</keyword>
<dbReference type="Gene3D" id="3.40.50.300">
    <property type="entry name" value="P-loop containing nucleotide triphosphate hydrolases"/>
    <property type="match status" value="1"/>
</dbReference>
<feature type="transmembrane region" description="Helical" evidence="7">
    <location>
        <begin position="109"/>
        <end position="126"/>
    </location>
</feature>
<dbReference type="RefSeq" id="WP_209465662.1">
    <property type="nucleotide sequence ID" value="NZ_JAGGLG010000005.1"/>
</dbReference>
<keyword evidence="4 10" id="KW-0067">ATP-binding</keyword>
<keyword evidence="11" id="KW-1185">Reference proteome</keyword>
<proteinExistence type="predicted"/>
<dbReference type="InterPro" id="IPR027417">
    <property type="entry name" value="P-loop_NTPase"/>
</dbReference>
<feature type="domain" description="ABC transporter" evidence="8">
    <location>
        <begin position="389"/>
        <end position="623"/>
    </location>
</feature>
<evidence type="ECO:0000313" key="11">
    <source>
        <dbReference type="Proteomes" id="UP001519289"/>
    </source>
</evidence>
<dbReference type="InterPro" id="IPR003593">
    <property type="entry name" value="AAA+_ATPase"/>
</dbReference>
<feature type="domain" description="ABC transmembrane type-1" evidence="9">
    <location>
        <begin position="59"/>
        <end position="353"/>
    </location>
</feature>
<dbReference type="SUPFAM" id="SSF52540">
    <property type="entry name" value="P-loop containing nucleoside triphosphate hydrolases"/>
    <property type="match status" value="1"/>
</dbReference>
<comment type="subcellular location">
    <subcellularLocation>
        <location evidence="1">Cell membrane</location>
        <topology evidence="1">Multi-pass membrane protein</topology>
    </subcellularLocation>
</comment>
<evidence type="ECO:0000256" key="6">
    <source>
        <dbReference type="ARBA" id="ARBA00023136"/>
    </source>
</evidence>
<evidence type="ECO:0000256" key="2">
    <source>
        <dbReference type="ARBA" id="ARBA00022692"/>
    </source>
</evidence>
<feature type="transmembrane region" description="Helical" evidence="7">
    <location>
        <begin position="58"/>
        <end position="79"/>
    </location>
</feature>
<evidence type="ECO:0000259" key="8">
    <source>
        <dbReference type="PROSITE" id="PS50893"/>
    </source>
</evidence>
<accession>A0ABS4JRD5</accession>
<dbReference type="CDD" id="cd18545">
    <property type="entry name" value="ABC_6TM_YknV_like"/>
    <property type="match status" value="1"/>
</dbReference>
<dbReference type="PROSITE" id="PS50929">
    <property type="entry name" value="ABC_TM1F"/>
    <property type="match status" value="1"/>
</dbReference>
<keyword evidence="3" id="KW-0547">Nucleotide-binding</keyword>
<evidence type="ECO:0000256" key="7">
    <source>
        <dbReference type="SAM" id="Phobius"/>
    </source>
</evidence>
<dbReference type="Gene3D" id="1.20.1560.10">
    <property type="entry name" value="ABC transporter type 1, transmembrane domain"/>
    <property type="match status" value="1"/>
</dbReference>
<dbReference type="InterPro" id="IPR036640">
    <property type="entry name" value="ABC1_TM_sf"/>
</dbReference>
<comment type="caution">
    <text evidence="10">The sequence shown here is derived from an EMBL/GenBank/DDBJ whole genome shotgun (WGS) entry which is preliminary data.</text>
</comment>